<proteinExistence type="predicted"/>
<gene>
    <name evidence="1" type="ORF">BU26DRAFT_517821</name>
</gene>
<sequence length="252" mass="29216">MSKSYCISLPAELRNEIYRLCTPVTAHIDQFSGLLLASKQTKDEYEKEAVKSMRGLLEGIQRQWPHRAQSEGLQLSMLSRFRELASITVSLPLTLYYSRRTDPIHGRAVHTRLETCLAPLFSLRLSRLTITFYENEAGFLNNCWVDPPQGLLYDLTNILVTEPTRIPQDGDHYDRMRREFHLSQPLRVRRLVFEWVNNEEWDIALKCLVKSCHSGWFLNKGWWWQGPEAKTLVTNWGGDGSSTGVEFHIDTM</sequence>
<reference evidence="1" key="1">
    <citation type="journal article" date="2020" name="Stud. Mycol.">
        <title>101 Dothideomycetes genomes: a test case for predicting lifestyles and emergence of pathogens.</title>
        <authorList>
            <person name="Haridas S."/>
            <person name="Albert R."/>
            <person name="Binder M."/>
            <person name="Bloem J."/>
            <person name="Labutti K."/>
            <person name="Salamov A."/>
            <person name="Andreopoulos B."/>
            <person name="Baker S."/>
            <person name="Barry K."/>
            <person name="Bills G."/>
            <person name="Bluhm B."/>
            <person name="Cannon C."/>
            <person name="Castanera R."/>
            <person name="Culley D."/>
            <person name="Daum C."/>
            <person name="Ezra D."/>
            <person name="Gonzalez J."/>
            <person name="Henrissat B."/>
            <person name="Kuo A."/>
            <person name="Liang C."/>
            <person name="Lipzen A."/>
            <person name="Lutzoni F."/>
            <person name="Magnuson J."/>
            <person name="Mondo S."/>
            <person name="Nolan M."/>
            <person name="Ohm R."/>
            <person name="Pangilinan J."/>
            <person name="Park H.-J."/>
            <person name="Ramirez L."/>
            <person name="Alfaro M."/>
            <person name="Sun H."/>
            <person name="Tritt A."/>
            <person name="Yoshinaga Y."/>
            <person name="Zwiers L.-H."/>
            <person name="Turgeon B."/>
            <person name="Goodwin S."/>
            <person name="Spatafora J."/>
            <person name="Crous P."/>
            <person name="Grigoriev I."/>
        </authorList>
    </citation>
    <scope>NUCLEOTIDE SEQUENCE</scope>
    <source>
        <strain evidence="1">CBS 122368</strain>
    </source>
</reference>
<dbReference type="EMBL" id="ML987193">
    <property type="protein sequence ID" value="KAF2251093.1"/>
    <property type="molecule type" value="Genomic_DNA"/>
</dbReference>
<protein>
    <submittedName>
        <fullName evidence="1">Uncharacterized protein</fullName>
    </submittedName>
</protein>
<dbReference type="OrthoDB" id="3777618at2759"/>
<name>A0A6A6INN3_9PLEO</name>
<organism evidence="1 2">
    <name type="scientific">Trematosphaeria pertusa</name>
    <dbReference type="NCBI Taxonomy" id="390896"/>
    <lineage>
        <taxon>Eukaryota</taxon>
        <taxon>Fungi</taxon>
        <taxon>Dikarya</taxon>
        <taxon>Ascomycota</taxon>
        <taxon>Pezizomycotina</taxon>
        <taxon>Dothideomycetes</taxon>
        <taxon>Pleosporomycetidae</taxon>
        <taxon>Pleosporales</taxon>
        <taxon>Massarineae</taxon>
        <taxon>Trematosphaeriaceae</taxon>
        <taxon>Trematosphaeria</taxon>
    </lineage>
</organism>
<keyword evidence="2" id="KW-1185">Reference proteome</keyword>
<dbReference type="GeneID" id="54582001"/>
<evidence type="ECO:0000313" key="2">
    <source>
        <dbReference type="Proteomes" id="UP000800094"/>
    </source>
</evidence>
<evidence type="ECO:0000313" key="1">
    <source>
        <dbReference type="EMBL" id="KAF2251093.1"/>
    </source>
</evidence>
<accession>A0A6A6INN3</accession>
<dbReference type="AlphaFoldDB" id="A0A6A6INN3"/>
<dbReference type="Proteomes" id="UP000800094">
    <property type="component" value="Unassembled WGS sequence"/>
</dbReference>
<dbReference type="RefSeq" id="XP_033686097.1">
    <property type="nucleotide sequence ID" value="XM_033828671.1"/>
</dbReference>